<dbReference type="EnsemblMetazoa" id="Aqu2.1.26289_001">
    <property type="protein sequence ID" value="Aqu2.1.26289_001"/>
    <property type="gene ID" value="Aqu2.1.26289"/>
</dbReference>
<dbReference type="PANTHER" id="PTHR22954">
    <property type="entry name" value="RETROVIRAL PROTEASE-RELATED"/>
    <property type="match status" value="1"/>
</dbReference>
<dbReference type="AlphaFoldDB" id="A0A1X7UEA3"/>
<dbReference type="Pfam" id="PF03564">
    <property type="entry name" value="DUF1759"/>
    <property type="match status" value="1"/>
</dbReference>
<organism evidence="1">
    <name type="scientific">Amphimedon queenslandica</name>
    <name type="common">Sponge</name>
    <dbReference type="NCBI Taxonomy" id="400682"/>
    <lineage>
        <taxon>Eukaryota</taxon>
        <taxon>Metazoa</taxon>
        <taxon>Porifera</taxon>
        <taxon>Demospongiae</taxon>
        <taxon>Heteroscleromorpha</taxon>
        <taxon>Haplosclerida</taxon>
        <taxon>Niphatidae</taxon>
        <taxon>Amphimedon</taxon>
    </lineage>
</organism>
<dbReference type="InterPro" id="IPR005312">
    <property type="entry name" value="DUF1759"/>
</dbReference>
<reference evidence="1" key="1">
    <citation type="submission" date="2017-05" db="UniProtKB">
        <authorList>
            <consortium name="EnsemblMetazoa"/>
        </authorList>
    </citation>
    <scope>IDENTIFICATION</scope>
</reference>
<accession>A0A1X7UEA3</accession>
<protein>
    <submittedName>
        <fullName evidence="1">Uncharacterized protein</fullName>
    </submittedName>
</protein>
<sequence>MEGGKRRSFPDVLVALKKLDEEILERLDDEAIVAEISNVDEFNDHIYESLAKIEIQLRSVSRVSKDPSATVSSDAVTSKTKLPKLNLRVLQVNVSEWLTFWDLYNVAVHCNDSLSPVQKLIHLHTLVSHSAKDAIARLTLTDANYDEAIKILKD</sequence>
<dbReference type="PANTHER" id="PTHR22954:SF3">
    <property type="entry name" value="PROTEIN CBG08539"/>
    <property type="match status" value="1"/>
</dbReference>
<dbReference type="InParanoid" id="A0A1X7UEA3"/>
<name>A0A1X7UEA3_AMPQE</name>
<dbReference type="OMA" id="SEWLTFW"/>
<evidence type="ECO:0000313" key="1">
    <source>
        <dbReference type="EnsemblMetazoa" id="Aqu2.1.26289_001"/>
    </source>
</evidence>
<proteinExistence type="predicted"/>